<keyword evidence="1" id="KW-1133">Transmembrane helix</keyword>
<evidence type="ECO:0000256" key="1">
    <source>
        <dbReference type="SAM" id="Phobius"/>
    </source>
</evidence>
<keyword evidence="1" id="KW-0812">Transmembrane</keyword>
<protein>
    <submittedName>
        <fullName evidence="2">Uncharacterized protein</fullName>
    </submittedName>
</protein>
<proteinExistence type="predicted"/>
<name>A0A0E9S2V0_ANGAN</name>
<dbReference type="AlphaFoldDB" id="A0A0E9S2V0"/>
<reference evidence="2" key="2">
    <citation type="journal article" date="2015" name="Fish Shellfish Immunol.">
        <title>Early steps in the European eel (Anguilla anguilla)-Vibrio vulnificus interaction in the gills: Role of the RtxA13 toxin.</title>
        <authorList>
            <person name="Callol A."/>
            <person name="Pajuelo D."/>
            <person name="Ebbesson L."/>
            <person name="Teles M."/>
            <person name="MacKenzie S."/>
            <person name="Amaro C."/>
        </authorList>
    </citation>
    <scope>NUCLEOTIDE SEQUENCE</scope>
</reference>
<reference evidence="2" key="1">
    <citation type="submission" date="2014-11" db="EMBL/GenBank/DDBJ databases">
        <authorList>
            <person name="Amaro Gonzalez C."/>
        </authorList>
    </citation>
    <scope>NUCLEOTIDE SEQUENCE</scope>
</reference>
<organism evidence="2">
    <name type="scientific">Anguilla anguilla</name>
    <name type="common">European freshwater eel</name>
    <name type="synonym">Muraena anguilla</name>
    <dbReference type="NCBI Taxonomy" id="7936"/>
    <lineage>
        <taxon>Eukaryota</taxon>
        <taxon>Metazoa</taxon>
        <taxon>Chordata</taxon>
        <taxon>Craniata</taxon>
        <taxon>Vertebrata</taxon>
        <taxon>Euteleostomi</taxon>
        <taxon>Actinopterygii</taxon>
        <taxon>Neopterygii</taxon>
        <taxon>Teleostei</taxon>
        <taxon>Anguilliformes</taxon>
        <taxon>Anguillidae</taxon>
        <taxon>Anguilla</taxon>
    </lineage>
</organism>
<dbReference type="EMBL" id="GBXM01072956">
    <property type="protein sequence ID" value="JAH35621.1"/>
    <property type="molecule type" value="Transcribed_RNA"/>
</dbReference>
<evidence type="ECO:0000313" key="2">
    <source>
        <dbReference type="EMBL" id="JAH35621.1"/>
    </source>
</evidence>
<keyword evidence="1" id="KW-0472">Membrane</keyword>
<feature type="transmembrane region" description="Helical" evidence="1">
    <location>
        <begin position="20"/>
        <end position="37"/>
    </location>
</feature>
<accession>A0A0E9S2V0</accession>
<sequence length="38" mass="4055">MVLSATVTRQANQSLAQSTLLSLSSSVSLFILFKSLIV</sequence>